<dbReference type="Gene3D" id="3.50.50.60">
    <property type="entry name" value="FAD/NAD(P)-binding domain"/>
    <property type="match status" value="1"/>
</dbReference>
<dbReference type="InterPro" id="IPR012132">
    <property type="entry name" value="GMC_OxRdtase"/>
</dbReference>
<feature type="binding site" evidence="5">
    <location>
        <position position="82"/>
    </location>
    <ligand>
        <name>FAD</name>
        <dbReference type="ChEBI" id="CHEBI:57692"/>
    </ligand>
</feature>
<dbReference type="InterPro" id="IPR000172">
    <property type="entry name" value="GMC_OxRdtase_N"/>
</dbReference>
<dbReference type="PIRSF" id="PIRSF000137">
    <property type="entry name" value="Alcohol_oxidase"/>
    <property type="match status" value="1"/>
</dbReference>
<dbReference type="InterPro" id="IPR007867">
    <property type="entry name" value="GMC_OxRtase_C"/>
</dbReference>
<evidence type="ECO:0000313" key="9">
    <source>
        <dbReference type="EMBL" id="TQV75713.1"/>
    </source>
</evidence>
<organism evidence="9 10">
    <name type="scientific">Denitrobaculum tricleocarpae</name>
    <dbReference type="NCBI Taxonomy" id="2591009"/>
    <lineage>
        <taxon>Bacteria</taxon>
        <taxon>Pseudomonadati</taxon>
        <taxon>Pseudomonadota</taxon>
        <taxon>Alphaproteobacteria</taxon>
        <taxon>Rhodospirillales</taxon>
        <taxon>Rhodospirillaceae</taxon>
        <taxon>Denitrobaculum</taxon>
    </lineage>
</organism>
<evidence type="ECO:0000256" key="3">
    <source>
        <dbReference type="ARBA" id="ARBA00022630"/>
    </source>
</evidence>
<dbReference type="GO" id="GO:0016614">
    <property type="term" value="F:oxidoreductase activity, acting on CH-OH group of donors"/>
    <property type="evidence" value="ECO:0007669"/>
    <property type="project" value="InterPro"/>
</dbReference>
<comment type="caution">
    <text evidence="9">The sequence shown here is derived from an EMBL/GenBank/DDBJ whole genome shotgun (WGS) entry which is preliminary data.</text>
</comment>
<evidence type="ECO:0000259" key="8">
    <source>
        <dbReference type="PROSITE" id="PS00624"/>
    </source>
</evidence>
<dbReference type="PANTHER" id="PTHR11552:SF147">
    <property type="entry name" value="CHOLINE DEHYDROGENASE, MITOCHONDRIAL"/>
    <property type="match status" value="1"/>
</dbReference>
<reference evidence="9 10" key="1">
    <citation type="submission" date="2019-06" db="EMBL/GenBank/DDBJ databases">
        <title>Whole genome sequence for Rhodospirillaceae sp. R148.</title>
        <authorList>
            <person name="Wang G."/>
        </authorList>
    </citation>
    <scope>NUCLEOTIDE SEQUENCE [LARGE SCALE GENOMIC DNA]</scope>
    <source>
        <strain evidence="9 10">R148</strain>
    </source>
</reference>
<dbReference type="PROSITE" id="PS00624">
    <property type="entry name" value="GMC_OXRED_2"/>
    <property type="match status" value="1"/>
</dbReference>
<feature type="binding site" evidence="5">
    <location>
        <begin position="90"/>
        <end position="93"/>
    </location>
    <ligand>
        <name>FAD</name>
        <dbReference type="ChEBI" id="CHEBI:57692"/>
    </ligand>
</feature>
<gene>
    <name evidence="9" type="ORF">FKG95_22585</name>
</gene>
<sequence length="536" mass="58885">MNYDYIIVGAGSAGCVLANRLSANGKHRILLLEAGDSDRRFWVQMPIGYGKSFYDPGVNWMYRTAPDPGLDNREGYWPRGKVLGGSSSINAMVYIRGQAADFDAWKELGNPGWGWDDVLPYFKKSEDNARGADAWRGTGGPLHVADVSRHVHPLNEVYIKGAMEAGLRRNEDFNGETQEGVGLYQITTRNGIRMSAARAYLRPAMKRPNLRVKGKAQATRILFEGKKAVGVEYRQGGRLRQARAAREVILSAGSIASPQLLQLSGVGPADVLKPLGIEVLHESPAIGRNLQDHLGVDHLYRARRPTLNNELHPWHGKLWAGMKYLLLRQGPLCLSVNQGGGFFRTRPDIERPNMQLYFSPVSYIKAPPGKRPLMSPDPYPGFLLGISPCRPTSRGYLQISSSDPAVQPDIHPNSLSTNHDLQEMLEGVRFLRKLAATPSLSALIEEELQPGRAVESDEAMIADIRKRSSTVFHPVSTCRMGPSPAENVVDHKLKVYGLQNLRVIDASVFPAVTSGNTNAPAIMVGEKGADLVLAES</sequence>
<dbReference type="Gene3D" id="3.30.560.10">
    <property type="entry name" value="Glucose Oxidase, domain 3"/>
    <property type="match status" value="1"/>
</dbReference>
<dbReference type="SUPFAM" id="SSF54373">
    <property type="entry name" value="FAD-linked reductases, C-terminal domain"/>
    <property type="match status" value="1"/>
</dbReference>
<accession>A0A545TES2</accession>
<comment type="similarity">
    <text evidence="2 6">Belongs to the GMC oxidoreductase family.</text>
</comment>
<evidence type="ECO:0000256" key="2">
    <source>
        <dbReference type="ARBA" id="ARBA00010790"/>
    </source>
</evidence>
<evidence type="ECO:0000256" key="4">
    <source>
        <dbReference type="ARBA" id="ARBA00022827"/>
    </source>
</evidence>
<feature type="domain" description="Glucose-methanol-choline oxidoreductase N-terminal" evidence="7">
    <location>
        <begin position="80"/>
        <end position="103"/>
    </location>
</feature>
<dbReference type="RefSeq" id="WP_142898891.1">
    <property type="nucleotide sequence ID" value="NZ_ML660060.1"/>
</dbReference>
<protein>
    <submittedName>
        <fullName evidence="9">Choline dehydrogenase</fullName>
    </submittedName>
</protein>
<proteinExistence type="inferred from homology"/>
<dbReference type="AlphaFoldDB" id="A0A545TES2"/>
<dbReference type="Pfam" id="PF00732">
    <property type="entry name" value="GMC_oxred_N"/>
    <property type="match status" value="1"/>
</dbReference>
<dbReference type="PROSITE" id="PS00623">
    <property type="entry name" value="GMC_OXRED_1"/>
    <property type="match status" value="1"/>
</dbReference>
<evidence type="ECO:0000256" key="6">
    <source>
        <dbReference type="RuleBase" id="RU003968"/>
    </source>
</evidence>
<evidence type="ECO:0000313" key="10">
    <source>
        <dbReference type="Proteomes" id="UP000315252"/>
    </source>
</evidence>
<dbReference type="InterPro" id="IPR036188">
    <property type="entry name" value="FAD/NAD-bd_sf"/>
</dbReference>
<dbReference type="PANTHER" id="PTHR11552">
    <property type="entry name" value="GLUCOSE-METHANOL-CHOLINE GMC OXIDOREDUCTASE"/>
    <property type="match status" value="1"/>
</dbReference>
<keyword evidence="3 6" id="KW-0285">Flavoprotein</keyword>
<comment type="cofactor">
    <cofactor evidence="1 5">
        <name>FAD</name>
        <dbReference type="ChEBI" id="CHEBI:57692"/>
    </cofactor>
</comment>
<name>A0A545TES2_9PROT</name>
<dbReference type="OrthoDB" id="9785276at2"/>
<evidence type="ECO:0000256" key="1">
    <source>
        <dbReference type="ARBA" id="ARBA00001974"/>
    </source>
</evidence>
<keyword evidence="10" id="KW-1185">Reference proteome</keyword>
<dbReference type="GO" id="GO:0050660">
    <property type="term" value="F:flavin adenine dinucleotide binding"/>
    <property type="evidence" value="ECO:0007669"/>
    <property type="project" value="InterPro"/>
</dbReference>
<dbReference type="SUPFAM" id="SSF51905">
    <property type="entry name" value="FAD/NAD(P)-binding domain"/>
    <property type="match status" value="1"/>
</dbReference>
<dbReference type="EMBL" id="VHSH01000009">
    <property type="protein sequence ID" value="TQV75713.1"/>
    <property type="molecule type" value="Genomic_DNA"/>
</dbReference>
<feature type="domain" description="Glucose-methanol-choline oxidoreductase N-terminal" evidence="8">
    <location>
        <begin position="253"/>
        <end position="267"/>
    </location>
</feature>
<dbReference type="Pfam" id="PF05199">
    <property type="entry name" value="GMC_oxred_C"/>
    <property type="match status" value="1"/>
</dbReference>
<dbReference type="Proteomes" id="UP000315252">
    <property type="component" value="Unassembled WGS sequence"/>
</dbReference>
<evidence type="ECO:0000256" key="5">
    <source>
        <dbReference type="PIRSR" id="PIRSR000137-2"/>
    </source>
</evidence>
<evidence type="ECO:0000259" key="7">
    <source>
        <dbReference type="PROSITE" id="PS00623"/>
    </source>
</evidence>
<keyword evidence="4 5" id="KW-0274">FAD</keyword>